<dbReference type="InterPro" id="IPR043128">
    <property type="entry name" value="Rev_trsase/Diguanyl_cyclase"/>
</dbReference>
<dbReference type="Pfam" id="PF13492">
    <property type="entry name" value="GAF_3"/>
    <property type="match status" value="1"/>
</dbReference>
<dbReference type="CDD" id="cd01949">
    <property type="entry name" value="GGDEF"/>
    <property type="match status" value="1"/>
</dbReference>
<sequence length="565" mass="61284">MKFETKLKAAAAVVILVMSTVALIPLLVNRHVAETMGDLKAAARREHLYQSLISMLRDAETGQRGFIITGKEEFLQPYYAGTSMIPAVLLELKTENANPREQGSLKNIEDITNAKLVSLSDTISLRRDSGFEKPAQVIAGGKGRSQMDLLRSLIGEELSDYTQRRNELREELLITSNIAAYAGVAATLINVVFLLGVLLAAQRALMQRRRAEAHANEITGELRRAATLATLRNAHLQKSADLLHSLELAETMEETSEIIAAYLPALLPALSGSLYLYSNSRNVLERSARWGSVDTEAEVLAPLDCWALRRGSEHLASGPDALVCRHAHESGKDTARLCVPLITQGDVIGCLTVVGDALAGEHGAEQGQWIVQLAEQLGLALSNVRLRISLRRQSIVDPLTQLYNRRYMDEVLKRELLLAERKQGAVTVVMIDLDHFKRVNDTYGHDGGDALLVAVAAALRENVRACDIACRLGGEEMLIVLPECSLANGLARAEAVRLAVAALQVRSNGQILTATASFGVASFPEHGRTVESLVHASDLALYEAKHGGRNCVVAARGTHATALVA</sequence>
<dbReference type="Gene3D" id="3.30.70.270">
    <property type="match status" value="1"/>
</dbReference>
<evidence type="ECO:0000256" key="3">
    <source>
        <dbReference type="SAM" id="Phobius"/>
    </source>
</evidence>
<dbReference type="Pfam" id="PF00990">
    <property type="entry name" value="GGDEF"/>
    <property type="match status" value="1"/>
</dbReference>
<protein>
    <recommendedName>
        <fullName evidence="1">diguanylate cyclase</fullName>
        <ecNumber evidence="1">2.7.7.65</ecNumber>
    </recommendedName>
</protein>
<dbReference type="PANTHER" id="PTHR45138">
    <property type="entry name" value="REGULATORY COMPONENTS OF SENSORY TRANSDUCTION SYSTEM"/>
    <property type="match status" value="1"/>
</dbReference>
<evidence type="ECO:0000259" key="4">
    <source>
        <dbReference type="PROSITE" id="PS50887"/>
    </source>
</evidence>
<comment type="caution">
    <text evidence="5">The sequence shown here is derived from an EMBL/GenBank/DDBJ whole genome shotgun (WGS) entry which is preliminary data.</text>
</comment>
<dbReference type="Gene3D" id="3.30.450.40">
    <property type="match status" value="1"/>
</dbReference>
<evidence type="ECO:0000313" key="5">
    <source>
        <dbReference type="EMBL" id="NHZ43634.1"/>
    </source>
</evidence>
<feature type="domain" description="GGDEF" evidence="4">
    <location>
        <begin position="424"/>
        <end position="557"/>
    </location>
</feature>
<dbReference type="SUPFAM" id="SSF55781">
    <property type="entry name" value="GAF domain-like"/>
    <property type="match status" value="1"/>
</dbReference>
<dbReference type="NCBIfam" id="TIGR00254">
    <property type="entry name" value="GGDEF"/>
    <property type="match status" value="1"/>
</dbReference>
<feature type="transmembrane region" description="Helical" evidence="3">
    <location>
        <begin position="7"/>
        <end position="28"/>
    </location>
</feature>
<keyword evidence="3" id="KW-0472">Membrane</keyword>
<dbReference type="InterPro" id="IPR029787">
    <property type="entry name" value="Nucleotide_cyclase"/>
</dbReference>
<keyword evidence="3" id="KW-1133">Transmembrane helix</keyword>
<keyword evidence="3" id="KW-0812">Transmembrane</keyword>
<dbReference type="Pfam" id="PF05227">
    <property type="entry name" value="CHASE3"/>
    <property type="match status" value="1"/>
</dbReference>
<dbReference type="RefSeq" id="WP_167079592.1">
    <property type="nucleotide sequence ID" value="NZ_VVIW01000021.1"/>
</dbReference>
<dbReference type="EC" id="2.7.7.65" evidence="1"/>
<accession>A0ABX0M8Z8</accession>
<dbReference type="EMBL" id="VVIW01000021">
    <property type="protein sequence ID" value="NHZ43634.1"/>
    <property type="molecule type" value="Genomic_DNA"/>
</dbReference>
<keyword evidence="6" id="KW-1185">Reference proteome</keyword>
<dbReference type="PANTHER" id="PTHR45138:SF9">
    <property type="entry name" value="DIGUANYLATE CYCLASE DGCM-RELATED"/>
    <property type="match status" value="1"/>
</dbReference>
<feature type="transmembrane region" description="Helical" evidence="3">
    <location>
        <begin position="178"/>
        <end position="201"/>
    </location>
</feature>
<name>A0ABX0M8Z8_9BURK</name>
<organism evidence="5 6">
    <name type="scientific">Massilia aquatica</name>
    <dbReference type="NCBI Taxonomy" id="2609000"/>
    <lineage>
        <taxon>Bacteria</taxon>
        <taxon>Pseudomonadati</taxon>
        <taxon>Pseudomonadota</taxon>
        <taxon>Betaproteobacteria</taxon>
        <taxon>Burkholderiales</taxon>
        <taxon>Oxalobacteraceae</taxon>
        <taxon>Telluria group</taxon>
        <taxon>Massilia</taxon>
    </lineage>
</organism>
<dbReference type="InterPro" id="IPR007891">
    <property type="entry name" value="CHASE3"/>
</dbReference>
<dbReference type="PROSITE" id="PS50887">
    <property type="entry name" value="GGDEF"/>
    <property type="match status" value="1"/>
</dbReference>
<dbReference type="InterPro" id="IPR000160">
    <property type="entry name" value="GGDEF_dom"/>
</dbReference>
<dbReference type="CDD" id="cd19410">
    <property type="entry name" value="HK9-like_sensor"/>
    <property type="match status" value="1"/>
</dbReference>
<dbReference type="SUPFAM" id="SSF55073">
    <property type="entry name" value="Nucleotide cyclase"/>
    <property type="match status" value="1"/>
</dbReference>
<dbReference type="Proteomes" id="UP000819052">
    <property type="component" value="Unassembled WGS sequence"/>
</dbReference>
<evidence type="ECO:0000256" key="2">
    <source>
        <dbReference type="ARBA" id="ARBA00034247"/>
    </source>
</evidence>
<evidence type="ECO:0000313" key="6">
    <source>
        <dbReference type="Proteomes" id="UP000819052"/>
    </source>
</evidence>
<dbReference type="SMART" id="SM00267">
    <property type="entry name" value="GGDEF"/>
    <property type="match status" value="1"/>
</dbReference>
<reference evidence="5 6" key="1">
    <citation type="submission" date="2019-09" db="EMBL/GenBank/DDBJ databases">
        <title>Taxonomy of Antarctic Massilia spp.: description of Massilia rubra sp. nov., Massilia aquatica sp. nov., Massilia mucilaginosa sp. nov., Massilia frigida sp. nov. isolated from streams, lakes and regoliths.</title>
        <authorList>
            <person name="Holochova P."/>
            <person name="Sedlacek I."/>
            <person name="Kralova S."/>
            <person name="Maslanova I."/>
            <person name="Busse H.-J."/>
            <person name="Stankova E."/>
            <person name="Vrbovska V."/>
            <person name="Kovarovic V."/>
            <person name="Bartak M."/>
            <person name="Svec P."/>
            <person name="Pantucek R."/>
        </authorList>
    </citation>
    <scope>NUCLEOTIDE SEQUENCE [LARGE SCALE GENOMIC DNA]</scope>
    <source>
        <strain evidence="5 6">CCM 8693</strain>
    </source>
</reference>
<dbReference type="SMART" id="SM00065">
    <property type="entry name" value="GAF"/>
    <property type="match status" value="1"/>
</dbReference>
<evidence type="ECO:0000256" key="1">
    <source>
        <dbReference type="ARBA" id="ARBA00012528"/>
    </source>
</evidence>
<dbReference type="InterPro" id="IPR050469">
    <property type="entry name" value="Diguanylate_Cyclase"/>
</dbReference>
<proteinExistence type="predicted"/>
<comment type="catalytic activity">
    <reaction evidence="2">
        <text>2 GTP = 3',3'-c-di-GMP + 2 diphosphate</text>
        <dbReference type="Rhea" id="RHEA:24898"/>
        <dbReference type="ChEBI" id="CHEBI:33019"/>
        <dbReference type="ChEBI" id="CHEBI:37565"/>
        <dbReference type="ChEBI" id="CHEBI:58805"/>
        <dbReference type="EC" id="2.7.7.65"/>
    </reaction>
</comment>
<dbReference type="InterPro" id="IPR029016">
    <property type="entry name" value="GAF-like_dom_sf"/>
</dbReference>
<gene>
    <name evidence="5" type="ORF">F1609_26220</name>
</gene>
<dbReference type="InterPro" id="IPR003018">
    <property type="entry name" value="GAF"/>
</dbReference>